<gene>
    <name evidence="4" type="ORF">DBV39_04655</name>
</gene>
<accession>A0A2R4XP90</accession>
<sequence>MEHKPVPTQDIASRLVLNPSTLKGRTAIVTGGSSGIGLGIAQVFGLLGAKLVIVGRKADKLDEARSLLAETDAEILTIASDVRSYEAATDVMSRTIEHFGAIDILVNNAAGNFHCPFEKLSPNGWKAVIDIDLNGTFNYCHAAFEGLRQSTFGGRIINISLAQVLSGWPGSAHAASAKAGVTTLTRSLAVEWGPHGIRVNNVLPGPIENTEGLARLYEERGQAEKELERVAVGHFGQTDDIGQACAFLASSAGNFITGCDMTVDGGRWLKRSWT</sequence>
<dbReference type="KEGG" id="boz:DBV39_04655"/>
<keyword evidence="2" id="KW-0521">NADP</keyword>
<evidence type="ECO:0000256" key="2">
    <source>
        <dbReference type="ARBA" id="ARBA00022857"/>
    </source>
</evidence>
<dbReference type="PRINTS" id="PR00080">
    <property type="entry name" value="SDRFAMILY"/>
</dbReference>
<dbReference type="InterPro" id="IPR002347">
    <property type="entry name" value="SDR_fam"/>
</dbReference>
<dbReference type="GO" id="GO:0009062">
    <property type="term" value="P:fatty acid catabolic process"/>
    <property type="evidence" value="ECO:0007669"/>
    <property type="project" value="InterPro"/>
</dbReference>
<evidence type="ECO:0000313" key="4">
    <source>
        <dbReference type="EMBL" id="AWB35627.1"/>
    </source>
</evidence>
<dbReference type="InterPro" id="IPR036291">
    <property type="entry name" value="NAD(P)-bd_dom_sf"/>
</dbReference>
<dbReference type="RefSeq" id="WP_108623083.1">
    <property type="nucleotide sequence ID" value="NZ_CP028901.1"/>
</dbReference>
<dbReference type="PRINTS" id="PR00081">
    <property type="entry name" value="GDHRDH"/>
</dbReference>
<dbReference type="Proteomes" id="UP000244571">
    <property type="component" value="Chromosome"/>
</dbReference>
<dbReference type="EMBL" id="CP028901">
    <property type="protein sequence ID" value="AWB35627.1"/>
    <property type="molecule type" value="Genomic_DNA"/>
</dbReference>
<reference evidence="4 5" key="1">
    <citation type="submission" date="2018-04" db="EMBL/GenBank/DDBJ databases">
        <title>Bordetella sp. HZ20 isolated from seawater.</title>
        <authorList>
            <person name="Sun C."/>
        </authorList>
    </citation>
    <scope>NUCLEOTIDE SEQUENCE [LARGE SCALE GENOMIC DNA]</scope>
    <source>
        <strain evidence="4 5">HZ20</strain>
    </source>
</reference>
<dbReference type="InterPro" id="IPR045017">
    <property type="entry name" value="DECR2-like"/>
</dbReference>
<keyword evidence="5" id="KW-1185">Reference proteome</keyword>
<proteinExistence type="inferred from homology"/>
<comment type="similarity">
    <text evidence="1">Belongs to the short-chain dehydrogenases/reductases (SDR) family.</text>
</comment>
<dbReference type="SUPFAM" id="SSF51735">
    <property type="entry name" value="NAD(P)-binding Rossmann-fold domains"/>
    <property type="match status" value="1"/>
</dbReference>
<keyword evidence="3" id="KW-0560">Oxidoreductase</keyword>
<evidence type="ECO:0000256" key="1">
    <source>
        <dbReference type="ARBA" id="ARBA00006484"/>
    </source>
</evidence>
<dbReference type="Gene3D" id="3.40.50.720">
    <property type="entry name" value="NAD(P)-binding Rossmann-like Domain"/>
    <property type="match status" value="1"/>
</dbReference>
<organism evidence="4 5">
    <name type="scientific">Orrella marina</name>
    <dbReference type="NCBI Taxonomy" id="2163011"/>
    <lineage>
        <taxon>Bacteria</taxon>
        <taxon>Pseudomonadati</taxon>
        <taxon>Pseudomonadota</taxon>
        <taxon>Betaproteobacteria</taxon>
        <taxon>Burkholderiales</taxon>
        <taxon>Alcaligenaceae</taxon>
        <taxon>Orrella</taxon>
    </lineage>
</organism>
<evidence type="ECO:0000313" key="5">
    <source>
        <dbReference type="Proteomes" id="UP000244571"/>
    </source>
</evidence>
<dbReference type="AlphaFoldDB" id="A0A2R4XP90"/>
<dbReference type="Pfam" id="PF13561">
    <property type="entry name" value="adh_short_C2"/>
    <property type="match status" value="1"/>
</dbReference>
<evidence type="ECO:0000256" key="3">
    <source>
        <dbReference type="ARBA" id="ARBA00023002"/>
    </source>
</evidence>
<dbReference type="FunFam" id="3.40.50.720:FF:000084">
    <property type="entry name" value="Short-chain dehydrogenase reductase"/>
    <property type="match status" value="1"/>
</dbReference>
<dbReference type="PANTHER" id="PTHR43296">
    <property type="entry name" value="PEROXISOMAL 2,4-DIENOYL-COA REDUCTASE"/>
    <property type="match status" value="1"/>
</dbReference>
<dbReference type="GO" id="GO:0008670">
    <property type="term" value="F:2,4-dienoyl-CoA reductase (NADPH) activity"/>
    <property type="evidence" value="ECO:0007669"/>
    <property type="project" value="InterPro"/>
</dbReference>
<name>A0A2R4XP90_9BURK</name>
<protein>
    <submittedName>
        <fullName evidence="4">Short-chain dehydrogenase</fullName>
    </submittedName>
</protein>
<dbReference type="PANTHER" id="PTHR43296:SF2">
    <property type="entry name" value="PEROXISOMAL 2,4-DIENOYL-COA REDUCTASE [(3E)-ENOYL-COA-PRODUCING]"/>
    <property type="match status" value="1"/>
</dbReference>
<dbReference type="OrthoDB" id="9803333at2"/>